<dbReference type="OrthoDB" id="9801477at2"/>
<protein>
    <submittedName>
        <fullName evidence="6">ABC transporter ATP-binding protein</fullName>
    </submittedName>
</protein>
<keyword evidence="2" id="KW-0547">Nucleotide-binding</keyword>
<comment type="similarity">
    <text evidence="4">Belongs to the ABC transporter superfamily. Macrolide exporter (TC 3.A.1.122) family.</text>
</comment>
<dbReference type="EMBL" id="CP011412">
    <property type="protein sequence ID" value="AKH19213.1"/>
    <property type="molecule type" value="Genomic_DNA"/>
</dbReference>
<evidence type="ECO:0000313" key="7">
    <source>
        <dbReference type="Proteomes" id="UP000034410"/>
    </source>
</evidence>
<dbReference type="GO" id="GO:0022857">
    <property type="term" value="F:transmembrane transporter activity"/>
    <property type="evidence" value="ECO:0007669"/>
    <property type="project" value="TreeGrafter"/>
</dbReference>
<dbReference type="Proteomes" id="UP000034410">
    <property type="component" value="Chromosome"/>
</dbReference>
<dbReference type="RefSeq" id="WP_046858152.1">
    <property type="nucleotide sequence ID" value="NZ_CP011412.1"/>
</dbReference>
<dbReference type="PANTHER" id="PTHR24220">
    <property type="entry name" value="IMPORT ATP-BINDING PROTEIN"/>
    <property type="match status" value="1"/>
</dbReference>
<dbReference type="AlphaFoldDB" id="A0A0F7JX79"/>
<dbReference type="InterPro" id="IPR017871">
    <property type="entry name" value="ABC_transporter-like_CS"/>
</dbReference>
<evidence type="ECO:0000256" key="4">
    <source>
        <dbReference type="ARBA" id="ARBA00038388"/>
    </source>
</evidence>
<dbReference type="InterPro" id="IPR003439">
    <property type="entry name" value="ABC_transporter-like_ATP-bd"/>
</dbReference>
<dbReference type="SUPFAM" id="SSF52540">
    <property type="entry name" value="P-loop containing nucleoside triphosphate hydrolases"/>
    <property type="match status" value="1"/>
</dbReference>
<dbReference type="PANTHER" id="PTHR24220:SF685">
    <property type="entry name" value="ABC TRANSPORTER RELATED"/>
    <property type="match status" value="1"/>
</dbReference>
<name>A0A0F7JX79_9GAMM</name>
<dbReference type="KEGG" id="seds:AAY24_01370"/>
<sequence>MREIPNKPLLVVEQLSHSYREGGDSRPILNGIDLRVAEHECIALLGRSGSGKSTLLNMLAGIDTPQAGRIEILGEDINALSERDRTLLRRRHIGFVYQFFNLIPTLTIAENVGLPLELNGVGEQEISRLVGLILSDIGLGDRWNAFPDQLSGGEQQRVAIARALIHTPPIVLADEPTGNLDAETGDQILAILLGLTRQLKRTLIIVTHSQEVAERADRILTLNDGLLSEQGALHC</sequence>
<dbReference type="GO" id="GO:0016887">
    <property type="term" value="F:ATP hydrolysis activity"/>
    <property type="evidence" value="ECO:0007669"/>
    <property type="project" value="InterPro"/>
</dbReference>
<dbReference type="FunFam" id="3.40.50.300:FF:000032">
    <property type="entry name" value="Export ABC transporter ATP-binding protein"/>
    <property type="match status" value="1"/>
</dbReference>
<evidence type="ECO:0000313" key="6">
    <source>
        <dbReference type="EMBL" id="AKH19213.1"/>
    </source>
</evidence>
<dbReference type="InterPro" id="IPR017911">
    <property type="entry name" value="MacB-like_ATP-bd"/>
</dbReference>
<keyword evidence="7" id="KW-1185">Reference proteome</keyword>
<dbReference type="PROSITE" id="PS50893">
    <property type="entry name" value="ABC_TRANSPORTER_2"/>
    <property type="match status" value="1"/>
</dbReference>
<dbReference type="InterPro" id="IPR027417">
    <property type="entry name" value="P-loop_NTPase"/>
</dbReference>
<keyword evidence="3 6" id="KW-0067">ATP-binding</keyword>
<dbReference type="CDD" id="cd03255">
    <property type="entry name" value="ABC_MJ0796_LolCDE_FtsE"/>
    <property type="match status" value="1"/>
</dbReference>
<dbReference type="GO" id="GO:1902495">
    <property type="term" value="C:transmembrane transporter complex"/>
    <property type="evidence" value="ECO:0007669"/>
    <property type="project" value="UniProtKB-ARBA"/>
</dbReference>
<gene>
    <name evidence="6" type="ORF">AAY24_01370</name>
</gene>
<dbReference type="SMART" id="SM00382">
    <property type="entry name" value="AAA"/>
    <property type="match status" value="1"/>
</dbReference>
<evidence type="ECO:0000256" key="3">
    <source>
        <dbReference type="ARBA" id="ARBA00022840"/>
    </source>
</evidence>
<evidence type="ECO:0000256" key="2">
    <source>
        <dbReference type="ARBA" id="ARBA00022741"/>
    </source>
</evidence>
<dbReference type="GO" id="GO:0005886">
    <property type="term" value="C:plasma membrane"/>
    <property type="evidence" value="ECO:0007669"/>
    <property type="project" value="TreeGrafter"/>
</dbReference>
<dbReference type="Pfam" id="PF00005">
    <property type="entry name" value="ABC_tran"/>
    <property type="match status" value="1"/>
</dbReference>
<evidence type="ECO:0000259" key="5">
    <source>
        <dbReference type="PROSITE" id="PS50893"/>
    </source>
</evidence>
<reference evidence="6 7" key="1">
    <citation type="journal article" date="2015" name="Genome Announc.">
        <title>Complete Genome Sequence of Sedimenticola thiotaurini Strain SIP-G1, a Polyphosphate- and Polyhydroxyalkanoate-Accumulating Sulfur-Oxidizing Gammaproteobacterium Isolated from Salt Marsh Sediments.</title>
        <authorList>
            <person name="Flood B.E."/>
            <person name="Jones D.S."/>
            <person name="Bailey J.V."/>
        </authorList>
    </citation>
    <scope>NUCLEOTIDE SEQUENCE [LARGE SCALE GENOMIC DNA]</scope>
    <source>
        <strain evidence="6 7">SIP-G1</strain>
    </source>
</reference>
<dbReference type="GO" id="GO:0005524">
    <property type="term" value="F:ATP binding"/>
    <property type="evidence" value="ECO:0007669"/>
    <property type="project" value="UniProtKB-KW"/>
</dbReference>
<keyword evidence="1" id="KW-0813">Transport</keyword>
<dbReference type="InterPro" id="IPR003593">
    <property type="entry name" value="AAA+_ATPase"/>
</dbReference>
<accession>A0A0F7JX79</accession>
<dbReference type="PROSITE" id="PS00211">
    <property type="entry name" value="ABC_TRANSPORTER_1"/>
    <property type="match status" value="1"/>
</dbReference>
<proteinExistence type="inferred from homology"/>
<feature type="domain" description="ABC transporter" evidence="5">
    <location>
        <begin position="10"/>
        <end position="233"/>
    </location>
</feature>
<dbReference type="Gene3D" id="3.40.50.300">
    <property type="entry name" value="P-loop containing nucleotide triphosphate hydrolases"/>
    <property type="match status" value="1"/>
</dbReference>
<organism evidence="6 7">
    <name type="scientific">Sedimenticola thiotaurini</name>
    <dbReference type="NCBI Taxonomy" id="1543721"/>
    <lineage>
        <taxon>Bacteria</taxon>
        <taxon>Pseudomonadati</taxon>
        <taxon>Pseudomonadota</taxon>
        <taxon>Gammaproteobacteria</taxon>
        <taxon>Chromatiales</taxon>
        <taxon>Sedimenticolaceae</taxon>
        <taxon>Sedimenticola</taxon>
    </lineage>
</organism>
<dbReference type="InterPro" id="IPR015854">
    <property type="entry name" value="ABC_transpr_LolD-like"/>
</dbReference>
<evidence type="ECO:0000256" key="1">
    <source>
        <dbReference type="ARBA" id="ARBA00022448"/>
    </source>
</evidence>